<dbReference type="SUPFAM" id="SSF53335">
    <property type="entry name" value="S-adenosyl-L-methionine-dependent methyltransferases"/>
    <property type="match status" value="1"/>
</dbReference>
<organism evidence="6 7">
    <name type="scientific">Leptospira kanakyensis</name>
    <dbReference type="NCBI Taxonomy" id="2484968"/>
    <lineage>
        <taxon>Bacteria</taxon>
        <taxon>Pseudomonadati</taxon>
        <taxon>Spirochaetota</taxon>
        <taxon>Spirochaetia</taxon>
        <taxon>Leptospirales</taxon>
        <taxon>Leptospiraceae</taxon>
        <taxon>Leptospira</taxon>
    </lineage>
</organism>
<comment type="caution">
    <text evidence="6">The sequence shown here is derived from an EMBL/GenBank/DDBJ whole genome shotgun (WGS) entry which is preliminary data.</text>
</comment>
<comment type="pathway">
    <text evidence="1">Lipid metabolism.</text>
</comment>
<feature type="domain" description="Methyltransferase type 11" evidence="5">
    <location>
        <begin position="58"/>
        <end position="157"/>
    </location>
</feature>
<proteinExistence type="predicted"/>
<evidence type="ECO:0000256" key="1">
    <source>
        <dbReference type="ARBA" id="ARBA00005189"/>
    </source>
</evidence>
<keyword evidence="7" id="KW-1185">Reference proteome</keyword>
<evidence type="ECO:0000256" key="3">
    <source>
        <dbReference type="ARBA" id="ARBA00022679"/>
    </source>
</evidence>
<evidence type="ECO:0000256" key="4">
    <source>
        <dbReference type="ARBA" id="ARBA00025707"/>
    </source>
</evidence>
<dbReference type="GO" id="GO:0032259">
    <property type="term" value="P:methylation"/>
    <property type="evidence" value="ECO:0007669"/>
    <property type="project" value="UniProtKB-KW"/>
</dbReference>
<dbReference type="Gene3D" id="3.40.50.150">
    <property type="entry name" value="Vaccinia Virus protein VP39"/>
    <property type="match status" value="1"/>
</dbReference>
<reference evidence="6" key="1">
    <citation type="journal article" date="2019" name="PLoS Negl. Trop. Dis.">
        <title>Revisiting the worldwide diversity of Leptospira species in the environment.</title>
        <authorList>
            <person name="Vincent A.T."/>
            <person name="Schiettekatte O."/>
            <person name="Bourhy P."/>
            <person name="Veyrier F.J."/>
            <person name="Picardeau M."/>
        </authorList>
    </citation>
    <scope>NUCLEOTIDE SEQUENCE [LARGE SCALE GENOMIC DNA]</scope>
    <source>
        <strain evidence="6">201800293</strain>
    </source>
</reference>
<dbReference type="OrthoDB" id="9769602at2"/>
<dbReference type="PANTHER" id="PTHR44307">
    <property type="entry name" value="PHOSPHOETHANOLAMINE METHYLTRANSFERASE"/>
    <property type="match status" value="1"/>
</dbReference>
<dbReference type="EMBL" id="RQFF01000037">
    <property type="protein sequence ID" value="TGK66828.1"/>
    <property type="molecule type" value="Genomic_DNA"/>
</dbReference>
<evidence type="ECO:0000313" key="7">
    <source>
        <dbReference type="Proteomes" id="UP000297239"/>
    </source>
</evidence>
<dbReference type="InterPro" id="IPR029063">
    <property type="entry name" value="SAM-dependent_MTases_sf"/>
</dbReference>
<dbReference type="AlphaFoldDB" id="A0A6N4PUC4"/>
<sequence>MTPFPFSKSPASVLPQSPPYFVSNFGYWEGDHSYQTAGVKFLSKFVSRSDLRPQSKILELGSGLGGSLVYWSKYYQPNLLSAINLPGEQSDFAEQLFVSTDTKVVPFIHGGWEKIKTFGNSSYHYVFSLDASYHFENLQSFYKESYRVLEPGGKFVFTNFQITESRFKKLWWLYIPFLIPKENLKLVEETIAELKEIGFKEIKRENWTKPVLLGFIEFSKTLPASLKIFGKVLNLFVKNFGLTYHYYVFEK</sequence>
<dbReference type="Pfam" id="PF08241">
    <property type="entry name" value="Methyltransf_11"/>
    <property type="match status" value="1"/>
</dbReference>
<protein>
    <submittedName>
        <fullName evidence="6">Class I SAM-dependent methyltransferase</fullName>
    </submittedName>
</protein>
<gene>
    <name evidence="6" type="ORF">EHQ18_17035</name>
</gene>
<keyword evidence="2 6" id="KW-0489">Methyltransferase</keyword>
<name>A0A6N4PUC4_9LEPT</name>
<dbReference type="InterPro" id="IPR013216">
    <property type="entry name" value="Methyltransf_11"/>
</dbReference>
<keyword evidence="3 6" id="KW-0808">Transferase</keyword>
<dbReference type="PANTHER" id="PTHR44307:SF2">
    <property type="entry name" value="PHOSPHOETHANOLAMINE METHYLTRANSFERASE ISOFORM X1"/>
    <property type="match status" value="1"/>
</dbReference>
<dbReference type="Proteomes" id="UP000297239">
    <property type="component" value="Unassembled WGS sequence"/>
</dbReference>
<dbReference type="CDD" id="cd02440">
    <property type="entry name" value="AdoMet_MTases"/>
    <property type="match status" value="1"/>
</dbReference>
<dbReference type="RefSeq" id="WP_135636919.1">
    <property type="nucleotide sequence ID" value="NZ_JAMQPQ010000001.1"/>
</dbReference>
<comment type="pathway">
    <text evidence="4">Phospholipid metabolism.</text>
</comment>
<evidence type="ECO:0000313" key="6">
    <source>
        <dbReference type="EMBL" id="TGK66828.1"/>
    </source>
</evidence>
<accession>A0A6N4PUC4</accession>
<dbReference type="GO" id="GO:0008757">
    <property type="term" value="F:S-adenosylmethionine-dependent methyltransferase activity"/>
    <property type="evidence" value="ECO:0007669"/>
    <property type="project" value="InterPro"/>
</dbReference>
<evidence type="ECO:0000256" key="2">
    <source>
        <dbReference type="ARBA" id="ARBA00022603"/>
    </source>
</evidence>
<evidence type="ECO:0000259" key="5">
    <source>
        <dbReference type="Pfam" id="PF08241"/>
    </source>
</evidence>